<dbReference type="NCBIfam" id="TIGR00350">
    <property type="entry name" value="lytR_cpsA_psr"/>
    <property type="match status" value="1"/>
</dbReference>
<proteinExistence type="inferred from homology"/>
<gene>
    <name evidence="2" type="ORF">AYR53_07525</name>
</gene>
<reference evidence="2 3" key="1">
    <citation type="submission" date="2016-03" db="EMBL/GenBank/DDBJ databases">
        <title>Pediococcus and Lactobacillus from brewery environment - whole genome sequencing and assembly.</title>
        <authorList>
            <person name="Behr J."/>
            <person name="Geissler A.J."/>
            <person name="Vogel R.F."/>
        </authorList>
    </citation>
    <scope>NUCLEOTIDE SEQUENCE [LARGE SCALE GENOMIC DNA]</scope>
    <source>
        <strain evidence="2 3">TMW 1.1989</strain>
    </source>
</reference>
<name>A0A192H2P7_9LACO</name>
<sequence length="363" mass="40406">MEETDTPSRMAQRPPKKGHPFIKILLLIISIILILSGIFIVKFYHDTGKTIKGMYAKDGIPTTTTIQQHKPVSILLLGADTGAAGRTYRGNSDTIILATINPDTKKMTLNSIPRDTLAELSGSKNSTMQKINAAYDLGGSKMAVNSVQHLLNVPVSYYMTINMGALQTLVDDVGGIDVNIPFSFTSVWTGGQKFKKGMHHLNGEQALAYTRMRHEDPRGDYGRQIRQQQVIRAILKKAATPKMLFDYDKVLKDLEKNVRTNLTFAQIKTLALHYRGATADIKSDQLQGQDAWITGSSYQVASTKELNRLSKKIRKELGLSATTLSNAETYQNSMNPTFDGVSNQYFYIYGNYNHTAETQTTEK</sequence>
<dbReference type="PANTHER" id="PTHR33392:SF6">
    <property type="entry name" value="POLYISOPRENYL-TEICHOIC ACID--PEPTIDOGLYCAN TEICHOIC ACID TRANSFERASE TAGU"/>
    <property type="match status" value="1"/>
</dbReference>
<dbReference type="Proteomes" id="UP000078582">
    <property type="component" value="Chromosome"/>
</dbReference>
<dbReference type="OrthoDB" id="27330at2"/>
<dbReference type="InterPro" id="IPR050922">
    <property type="entry name" value="LytR/CpsA/Psr_CW_biosynth"/>
</dbReference>
<accession>A0A192H2P7</accession>
<dbReference type="Gene3D" id="3.40.630.190">
    <property type="entry name" value="LCP protein"/>
    <property type="match status" value="1"/>
</dbReference>
<keyword evidence="3" id="KW-1185">Reference proteome</keyword>
<evidence type="ECO:0000313" key="2">
    <source>
        <dbReference type="EMBL" id="ANK62635.1"/>
    </source>
</evidence>
<dbReference type="InterPro" id="IPR004474">
    <property type="entry name" value="LytR_CpsA_psr"/>
</dbReference>
<dbReference type="Pfam" id="PF03816">
    <property type="entry name" value="LytR_cpsA_psr"/>
    <property type="match status" value="1"/>
</dbReference>
<dbReference type="GeneID" id="42982101"/>
<dbReference type="RefSeq" id="WP_100077715.1">
    <property type="nucleotide sequence ID" value="NZ_CP014623.1"/>
</dbReference>
<protein>
    <submittedName>
        <fullName evidence="2">LytR family transcriptional regulator</fullName>
    </submittedName>
</protein>
<dbReference type="KEGG" id="lbt:AYR52_02405"/>
<organism evidence="2 3">
    <name type="scientific">Loigolactobacillus backii</name>
    <dbReference type="NCBI Taxonomy" id="375175"/>
    <lineage>
        <taxon>Bacteria</taxon>
        <taxon>Bacillati</taxon>
        <taxon>Bacillota</taxon>
        <taxon>Bacilli</taxon>
        <taxon>Lactobacillales</taxon>
        <taxon>Lactobacillaceae</taxon>
        <taxon>Loigolactobacillus</taxon>
    </lineage>
</organism>
<dbReference type="EMBL" id="CP014873">
    <property type="protein sequence ID" value="ANK62635.1"/>
    <property type="molecule type" value="Genomic_DNA"/>
</dbReference>
<dbReference type="PANTHER" id="PTHR33392">
    <property type="entry name" value="POLYISOPRENYL-TEICHOIC ACID--PEPTIDOGLYCAN TEICHOIC ACID TRANSFERASE TAGU"/>
    <property type="match status" value="1"/>
</dbReference>
<evidence type="ECO:0000313" key="3">
    <source>
        <dbReference type="Proteomes" id="UP000078582"/>
    </source>
</evidence>
<dbReference type="AlphaFoldDB" id="A0A192H2P7"/>
<dbReference type="STRING" id="375175.AYR53_07525"/>
<evidence type="ECO:0000256" key="1">
    <source>
        <dbReference type="ARBA" id="ARBA00006068"/>
    </source>
</evidence>
<comment type="similarity">
    <text evidence="1">Belongs to the LytR/CpsA/Psr (LCP) family.</text>
</comment>